<organism evidence="3 4">
    <name type="scientific">Callosobruchus maculatus</name>
    <name type="common">Southern cowpea weevil</name>
    <name type="synonym">Pulse bruchid</name>
    <dbReference type="NCBI Taxonomy" id="64391"/>
    <lineage>
        <taxon>Eukaryota</taxon>
        <taxon>Metazoa</taxon>
        <taxon>Ecdysozoa</taxon>
        <taxon>Arthropoda</taxon>
        <taxon>Hexapoda</taxon>
        <taxon>Insecta</taxon>
        <taxon>Pterygota</taxon>
        <taxon>Neoptera</taxon>
        <taxon>Endopterygota</taxon>
        <taxon>Coleoptera</taxon>
        <taxon>Polyphaga</taxon>
        <taxon>Cucujiformia</taxon>
        <taxon>Chrysomeloidea</taxon>
        <taxon>Chrysomelidae</taxon>
        <taxon>Bruchinae</taxon>
        <taxon>Bruchini</taxon>
        <taxon>Callosobruchus</taxon>
    </lineage>
</organism>
<feature type="domain" description="C2H2-type" evidence="2">
    <location>
        <begin position="38"/>
        <end position="66"/>
    </location>
</feature>
<dbReference type="InterPro" id="IPR036236">
    <property type="entry name" value="Znf_C2H2_sf"/>
</dbReference>
<dbReference type="Proteomes" id="UP000410492">
    <property type="component" value="Unassembled WGS sequence"/>
</dbReference>
<evidence type="ECO:0000313" key="4">
    <source>
        <dbReference type="Proteomes" id="UP000410492"/>
    </source>
</evidence>
<dbReference type="Gene3D" id="3.30.160.60">
    <property type="entry name" value="Classic Zinc Finger"/>
    <property type="match status" value="2"/>
</dbReference>
<name>A0A653DL40_CALMS</name>
<keyword evidence="1" id="KW-0479">Metal-binding</keyword>
<proteinExistence type="predicted"/>
<reference evidence="3 4" key="1">
    <citation type="submission" date="2019-01" db="EMBL/GenBank/DDBJ databases">
        <authorList>
            <person name="Sayadi A."/>
        </authorList>
    </citation>
    <scope>NUCLEOTIDE SEQUENCE [LARGE SCALE GENOMIC DNA]</scope>
</reference>
<dbReference type="SUPFAM" id="SSF57667">
    <property type="entry name" value="beta-beta-alpha zinc fingers"/>
    <property type="match status" value="1"/>
</dbReference>
<dbReference type="EMBL" id="CAACVG010012823">
    <property type="protein sequence ID" value="VEN60913.1"/>
    <property type="molecule type" value="Genomic_DNA"/>
</dbReference>
<dbReference type="PROSITE" id="PS50157">
    <property type="entry name" value="ZINC_FINGER_C2H2_2"/>
    <property type="match status" value="2"/>
</dbReference>
<sequence>MLTKCFGRFICTRCGKHYVQKSTLSRHVRYECGKQNQFKCPYCPKTTRQKYDIKLHVLKIHQERRDEFEIIYRYHI</sequence>
<evidence type="ECO:0000313" key="3">
    <source>
        <dbReference type="EMBL" id="VEN60913.1"/>
    </source>
</evidence>
<dbReference type="AlphaFoldDB" id="A0A653DL40"/>
<keyword evidence="4" id="KW-1185">Reference proteome</keyword>
<dbReference type="GO" id="GO:0008270">
    <property type="term" value="F:zinc ion binding"/>
    <property type="evidence" value="ECO:0007669"/>
    <property type="project" value="UniProtKB-KW"/>
</dbReference>
<dbReference type="SMART" id="SM00355">
    <property type="entry name" value="ZnF_C2H2"/>
    <property type="match status" value="2"/>
</dbReference>
<dbReference type="Pfam" id="PF00096">
    <property type="entry name" value="zf-C2H2"/>
    <property type="match status" value="2"/>
</dbReference>
<dbReference type="OrthoDB" id="10004641at2759"/>
<keyword evidence="1" id="KW-0862">Zinc</keyword>
<evidence type="ECO:0000259" key="2">
    <source>
        <dbReference type="PROSITE" id="PS50157"/>
    </source>
</evidence>
<dbReference type="InterPro" id="IPR013087">
    <property type="entry name" value="Znf_C2H2_type"/>
</dbReference>
<evidence type="ECO:0000256" key="1">
    <source>
        <dbReference type="PROSITE-ProRule" id="PRU00042"/>
    </source>
</evidence>
<accession>A0A653DL40</accession>
<protein>
    <recommendedName>
        <fullName evidence="2">C2H2-type domain-containing protein</fullName>
    </recommendedName>
</protein>
<keyword evidence="1" id="KW-0863">Zinc-finger</keyword>
<gene>
    <name evidence="3" type="ORF">CALMAC_LOCUS18460</name>
</gene>
<feature type="domain" description="C2H2-type" evidence="2">
    <location>
        <begin position="9"/>
        <end position="36"/>
    </location>
</feature>